<evidence type="ECO:0000256" key="11">
    <source>
        <dbReference type="PIRSR" id="PIRSR000615-3"/>
    </source>
</evidence>
<dbReference type="EMBL" id="CACRXK020007716">
    <property type="protein sequence ID" value="CAB4013010.1"/>
    <property type="molecule type" value="Genomic_DNA"/>
</dbReference>
<evidence type="ECO:0000256" key="3">
    <source>
        <dbReference type="ARBA" id="ARBA00022989"/>
    </source>
</evidence>
<evidence type="ECO:0000256" key="9">
    <source>
        <dbReference type="PIRSR" id="PIRSR000615-1"/>
    </source>
</evidence>
<evidence type="ECO:0000256" key="8">
    <source>
        <dbReference type="ARBA" id="ARBA00023319"/>
    </source>
</evidence>
<dbReference type="SMART" id="SM00408">
    <property type="entry name" value="IGc2"/>
    <property type="match status" value="2"/>
</dbReference>
<dbReference type="SUPFAM" id="SSF56112">
    <property type="entry name" value="Protein kinase-like (PK-like)"/>
    <property type="match status" value="1"/>
</dbReference>
<dbReference type="InterPro" id="IPR020635">
    <property type="entry name" value="Tyr_kinase_cat_dom"/>
</dbReference>
<dbReference type="AlphaFoldDB" id="A0A7D9EMK8"/>
<evidence type="ECO:0000256" key="2">
    <source>
        <dbReference type="ARBA" id="ARBA00022692"/>
    </source>
</evidence>
<keyword evidence="11" id="KW-0460">Magnesium</keyword>
<dbReference type="InterPro" id="IPR007110">
    <property type="entry name" value="Ig-like_dom"/>
</dbReference>
<evidence type="ECO:0000313" key="12">
    <source>
        <dbReference type="EMBL" id="CAB4013010.1"/>
    </source>
</evidence>
<keyword evidence="2" id="KW-0812">Transmembrane</keyword>
<keyword evidence="10" id="KW-0067">ATP-binding</keyword>
<feature type="binding site" evidence="10">
    <location>
        <position position="596"/>
    </location>
    <ligand>
        <name>ATP</name>
        <dbReference type="ChEBI" id="CHEBI:30616"/>
    </ligand>
</feature>
<feature type="binding site" evidence="10">
    <location>
        <position position="711"/>
    </location>
    <ligand>
        <name>ATP</name>
        <dbReference type="ChEBI" id="CHEBI:30616"/>
    </ligand>
</feature>
<evidence type="ECO:0000256" key="4">
    <source>
        <dbReference type="ARBA" id="ARBA00023136"/>
    </source>
</evidence>
<dbReference type="InterPro" id="IPR008266">
    <property type="entry name" value="Tyr_kinase_AS"/>
</dbReference>
<feature type="active site" description="Proton acceptor" evidence="9">
    <location>
        <position position="707"/>
    </location>
</feature>
<feature type="binding site" evidence="11">
    <location>
        <position position="712"/>
    </location>
    <ligand>
        <name>Mg(2+)</name>
        <dbReference type="ChEBI" id="CHEBI:18420"/>
    </ligand>
</feature>
<dbReference type="InterPro" id="IPR050122">
    <property type="entry name" value="RTK"/>
</dbReference>
<dbReference type="GO" id="GO:0005886">
    <property type="term" value="C:plasma membrane"/>
    <property type="evidence" value="ECO:0007669"/>
    <property type="project" value="TreeGrafter"/>
</dbReference>
<evidence type="ECO:0000256" key="6">
    <source>
        <dbReference type="ARBA" id="ARBA00023170"/>
    </source>
</evidence>
<dbReference type="GO" id="GO:0007169">
    <property type="term" value="P:cell surface receptor protein tyrosine kinase signaling pathway"/>
    <property type="evidence" value="ECO:0007669"/>
    <property type="project" value="TreeGrafter"/>
</dbReference>
<dbReference type="PANTHER" id="PTHR24416">
    <property type="entry name" value="TYROSINE-PROTEIN KINASE RECEPTOR"/>
    <property type="match status" value="1"/>
</dbReference>
<dbReference type="SMART" id="SM00409">
    <property type="entry name" value="IG"/>
    <property type="match status" value="3"/>
</dbReference>
<dbReference type="GO" id="GO:0043235">
    <property type="term" value="C:receptor complex"/>
    <property type="evidence" value="ECO:0007669"/>
    <property type="project" value="TreeGrafter"/>
</dbReference>
<keyword evidence="7" id="KW-0325">Glycoprotein</keyword>
<dbReference type="PANTHER" id="PTHR24416:SF600">
    <property type="entry name" value="PDGF- AND VEGF-RECEPTOR RELATED, ISOFORM J"/>
    <property type="match status" value="1"/>
</dbReference>
<evidence type="ECO:0000256" key="7">
    <source>
        <dbReference type="ARBA" id="ARBA00023180"/>
    </source>
</evidence>
<dbReference type="PROSITE" id="PS50835">
    <property type="entry name" value="IG_LIKE"/>
    <property type="match status" value="4"/>
</dbReference>
<dbReference type="Gene3D" id="2.60.40.10">
    <property type="entry name" value="Immunoglobulins"/>
    <property type="match status" value="4"/>
</dbReference>
<proteinExistence type="predicted"/>
<dbReference type="Proteomes" id="UP001152795">
    <property type="component" value="Unassembled WGS sequence"/>
</dbReference>
<dbReference type="Gene3D" id="1.10.510.10">
    <property type="entry name" value="Transferase(Phosphotransferase) domain 1"/>
    <property type="match status" value="1"/>
</dbReference>
<dbReference type="InterPro" id="IPR001245">
    <property type="entry name" value="Ser-Thr/Tyr_kinase_cat_dom"/>
</dbReference>
<dbReference type="InterPro" id="IPR013783">
    <property type="entry name" value="Ig-like_fold"/>
</dbReference>
<sequence>MLPRISNIKFSKSPLSPAINGPPETHKRFTVDTYKLIIRLYISDVSALPIPNITNKIYGSITYSANIRLDCEITGSHDLGWYKASNRLSSSSSPKSGRRFAILTIKSFTEFDDGLYLCKAKWSHWTTEDKIYLKAAEVKPVINRTEPKNKLTKFHDTLQLKCEVNPSNPRPEMNWYECVDDLFNCSTNSLGWFGLKKESSKLTSTLIIREQEFQNVRYRCIARNKLGEDSSTWNVFDKRGIPHMKAMINKVPMYEIFGVNVTITCQCNGYVIMEWLRDGHKIPTMIDASHATSSTGRFNITRKIIQIKNFSKTDEGKYVCRLKYSKYNWTNFNTVNISMEAVPNIKAPENKERKIIKYTFREGLQLHCYMIEEGIPRASLAWERCICDVSCSKCTQWSKLQNATRVRTVRHQSTLTIQSQTSEEVNYRCKAKNIVGNDERVWTIVKIGVIGVTSKHSVTYVAIIVSITIAMLVMSLVFVFVLYKRKKLYGKFYIFTNPPLLDYIERIDGKRLLVEQTNKLPYLSEWEFPRERVFIERTLGHGAFGQVCFAKVIGIEAFNPRRTLEEKSKQWRLSVMLNREHYSYVNCSNVTEAAVKMLNENWNEGDLDDLLSELKILIHVGEHKNVVNILAACTKGHRSKTWIIMEYCPYGNMSEFLRNRQDIYEPDWLQLTSDHDSKLSITDLVEAASQIAGGMEFLASRKCIHRDLAARNILIGQNFVPKIAEIGLARNFYKNDIYLKKKSGLVPVKWMSIEALRDRIFSEKSDV</sequence>
<dbReference type="Pfam" id="PF07714">
    <property type="entry name" value="PK_Tyr_Ser-Thr"/>
    <property type="match status" value="1"/>
</dbReference>
<dbReference type="PROSITE" id="PS50011">
    <property type="entry name" value="PROTEIN_KINASE_DOM"/>
    <property type="match status" value="1"/>
</dbReference>
<dbReference type="GO" id="GO:0005524">
    <property type="term" value="F:ATP binding"/>
    <property type="evidence" value="ECO:0007669"/>
    <property type="project" value="UniProtKB-KW"/>
</dbReference>
<dbReference type="InterPro" id="IPR036179">
    <property type="entry name" value="Ig-like_dom_sf"/>
</dbReference>
<keyword evidence="3" id="KW-1133">Transmembrane helix</keyword>
<dbReference type="PIRSF" id="PIRSF000615">
    <property type="entry name" value="TyrPK_CSF1-R"/>
    <property type="match status" value="1"/>
</dbReference>
<dbReference type="GO" id="GO:0004714">
    <property type="term" value="F:transmembrane receptor protein tyrosine kinase activity"/>
    <property type="evidence" value="ECO:0007669"/>
    <property type="project" value="TreeGrafter"/>
</dbReference>
<reference evidence="12" key="1">
    <citation type="submission" date="2020-04" db="EMBL/GenBank/DDBJ databases">
        <authorList>
            <person name="Alioto T."/>
            <person name="Alioto T."/>
            <person name="Gomez Garrido J."/>
        </authorList>
    </citation>
    <scope>NUCLEOTIDE SEQUENCE</scope>
    <source>
        <strain evidence="12">A484AB</strain>
    </source>
</reference>
<keyword evidence="6 12" id="KW-0675">Receptor</keyword>
<name>A0A7D9EMK8_PARCT</name>
<keyword evidence="10" id="KW-0547">Nucleotide-binding</keyword>
<protein>
    <submittedName>
        <fullName evidence="12">Fibroblast growth factor receptor 3</fullName>
    </submittedName>
</protein>
<evidence type="ECO:0000256" key="10">
    <source>
        <dbReference type="PIRSR" id="PIRSR000615-2"/>
    </source>
</evidence>
<dbReference type="Pfam" id="PF13927">
    <property type="entry name" value="Ig_3"/>
    <property type="match status" value="1"/>
</dbReference>
<keyword evidence="4" id="KW-0472">Membrane</keyword>
<organism evidence="12 13">
    <name type="scientific">Paramuricea clavata</name>
    <name type="common">Red gorgonian</name>
    <name type="synonym">Violescent sea-whip</name>
    <dbReference type="NCBI Taxonomy" id="317549"/>
    <lineage>
        <taxon>Eukaryota</taxon>
        <taxon>Metazoa</taxon>
        <taxon>Cnidaria</taxon>
        <taxon>Anthozoa</taxon>
        <taxon>Octocorallia</taxon>
        <taxon>Malacalcyonacea</taxon>
        <taxon>Plexauridae</taxon>
        <taxon>Paramuricea</taxon>
    </lineage>
</organism>
<dbReference type="SUPFAM" id="SSF48726">
    <property type="entry name" value="Immunoglobulin"/>
    <property type="match status" value="3"/>
</dbReference>
<dbReference type="PRINTS" id="PR00109">
    <property type="entry name" value="TYRKINASE"/>
</dbReference>
<feature type="non-terminal residue" evidence="12">
    <location>
        <position position="767"/>
    </location>
</feature>
<accession>A0A7D9EMK8</accession>
<dbReference type="InterPro" id="IPR003599">
    <property type="entry name" value="Ig_sub"/>
</dbReference>
<dbReference type="InterPro" id="IPR000719">
    <property type="entry name" value="Prot_kinase_dom"/>
</dbReference>
<dbReference type="GO" id="GO:0046872">
    <property type="term" value="F:metal ion binding"/>
    <property type="evidence" value="ECO:0007669"/>
    <property type="project" value="UniProtKB-KW"/>
</dbReference>
<evidence type="ECO:0000256" key="5">
    <source>
        <dbReference type="ARBA" id="ARBA00023157"/>
    </source>
</evidence>
<comment type="subcellular location">
    <subcellularLocation>
        <location evidence="1">Membrane</location>
        <topology evidence="1">Single-pass membrane protein</topology>
    </subcellularLocation>
</comment>
<dbReference type="InterPro" id="IPR011009">
    <property type="entry name" value="Kinase-like_dom_sf"/>
</dbReference>
<keyword evidence="13" id="KW-1185">Reference proteome</keyword>
<gene>
    <name evidence="12" type="ORF">PACLA_8A032390</name>
</gene>
<evidence type="ECO:0000256" key="1">
    <source>
        <dbReference type="ARBA" id="ARBA00004167"/>
    </source>
</evidence>
<evidence type="ECO:0000313" key="13">
    <source>
        <dbReference type="Proteomes" id="UP001152795"/>
    </source>
</evidence>
<dbReference type="OrthoDB" id="3256376at2759"/>
<dbReference type="SMART" id="SM00219">
    <property type="entry name" value="TyrKc"/>
    <property type="match status" value="1"/>
</dbReference>
<dbReference type="Gene3D" id="3.30.200.20">
    <property type="entry name" value="Phosphorylase Kinase, domain 1"/>
    <property type="match status" value="1"/>
</dbReference>
<keyword evidence="8" id="KW-0393">Immunoglobulin domain</keyword>
<comment type="caution">
    <text evidence="12">The sequence shown here is derived from an EMBL/GenBank/DDBJ whole genome shotgun (WGS) entry which is preliminary data.</text>
</comment>
<dbReference type="PROSITE" id="PS00109">
    <property type="entry name" value="PROTEIN_KINASE_TYR"/>
    <property type="match status" value="1"/>
</dbReference>
<feature type="binding site" evidence="10">
    <location>
        <begin position="540"/>
        <end position="547"/>
    </location>
    <ligand>
        <name>ATP</name>
        <dbReference type="ChEBI" id="CHEBI:30616"/>
    </ligand>
</feature>
<keyword evidence="11" id="KW-0479">Metal-binding</keyword>
<keyword evidence="5" id="KW-1015">Disulfide bond</keyword>
<dbReference type="InterPro" id="IPR003598">
    <property type="entry name" value="Ig_sub2"/>
</dbReference>
<dbReference type="CDD" id="cd00096">
    <property type="entry name" value="Ig"/>
    <property type="match status" value="1"/>
</dbReference>